<evidence type="ECO:0000313" key="2">
    <source>
        <dbReference type="Proteomes" id="UP000006038"/>
    </source>
</evidence>
<name>J3MFF3_ORYBR</name>
<dbReference type="STRING" id="4533.J3MFF3"/>
<protein>
    <submittedName>
        <fullName evidence="1">Uncharacterized protein</fullName>
    </submittedName>
</protein>
<keyword evidence="2" id="KW-1185">Reference proteome</keyword>
<dbReference type="Gramene" id="OB06G27470.1">
    <property type="protein sequence ID" value="OB06G27470.1"/>
    <property type="gene ID" value="OB06G27470"/>
</dbReference>
<dbReference type="Proteomes" id="UP000006038">
    <property type="component" value="Chromosome 6"/>
</dbReference>
<evidence type="ECO:0000313" key="1">
    <source>
        <dbReference type="EnsemblPlants" id="OB06G27470.1"/>
    </source>
</evidence>
<proteinExistence type="predicted"/>
<dbReference type="AlphaFoldDB" id="J3MFF3"/>
<dbReference type="HOGENOM" id="CLU_2103145_0_0_1"/>
<organism evidence="1">
    <name type="scientific">Oryza brachyantha</name>
    <name type="common">malo sina</name>
    <dbReference type="NCBI Taxonomy" id="4533"/>
    <lineage>
        <taxon>Eukaryota</taxon>
        <taxon>Viridiplantae</taxon>
        <taxon>Streptophyta</taxon>
        <taxon>Embryophyta</taxon>
        <taxon>Tracheophyta</taxon>
        <taxon>Spermatophyta</taxon>
        <taxon>Magnoliopsida</taxon>
        <taxon>Liliopsida</taxon>
        <taxon>Poales</taxon>
        <taxon>Poaceae</taxon>
        <taxon>BOP clade</taxon>
        <taxon>Oryzoideae</taxon>
        <taxon>Oryzeae</taxon>
        <taxon>Oryzinae</taxon>
        <taxon>Oryza</taxon>
    </lineage>
</organism>
<dbReference type="EnsemblPlants" id="OB06G27470.1">
    <property type="protein sequence ID" value="OB06G27470.1"/>
    <property type="gene ID" value="OB06G27470"/>
</dbReference>
<reference evidence="1" key="1">
    <citation type="journal article" date="2013" name="Nat. Commun.">
        <title>Whole-genome sequencing of Oryza brachyantha reveals mechanisms underlying Oryza genome evolution.</title>
        <authorList>
            <person name="Chen J."/>
            <person name="Huang Q."/>
            <person name="Gao D."/>
            <person name="Wang J."/>
            <person name="Lang Y."/>
            <person name="Liu T."/>
            <person name="Li B."/>
            <person name="Bai Z."/>
            <person name="Luis Goicoechea J."/>
            <person name="Liang C."/>
            <person name="Chen C."/>
            <person name="Zhang W."/>
            <person name="Sun S."/>
            <person name="Liao Y."/>
            <person name="Zhang X."/>
            <person name="Yang L."/>
            <person name="Song C."/>
            <person name="Wang M."/>
            <person name="Shi J."/>
            <person name="Liu G."/>
            <person name="Liu J."/>
            <person name="Zhou H."/>
            <person name="Zhou W."/>
            <person name="Yu Q."/>
            <person name="An N."/>
            <person name="Chen Y."/>
            <person name="Cai Q."/>
            <person name="Wang B."/>
            <person name="Liu B."/>
            <person name="Min J."/>
            <person name="Huang Y."/>
            <person name="Wu H."/>
            <person name="Li Z."/>
            <person name="Zhang Y."/>
            <person name="Yin Y."/>
            <person name="Song W."/>
            <person name="Jiang J."/>
            <person name="Jackson S.A."/>
            <person name="Wing R.A."/>
            <person name="Wang J."/>
            <person name="Chen M."/>
        </authorList>
    </citation>
    <scope>NUCLEOTIDE SEQUENCE [LARGE SCALE GENOMIC DNA]</scope>
    <source>
        <strain evidence="1">cv. IRGC 101232</strain>
    </source>
</reference>
<accession>J3MFF3</accession>
<sequence>MRLEVEDVELYNRLSNMLSDVHKQSWLNAHQAYTELKQVFGPAGRRDLLRFSCMFLPDSPPTHFAEERGWSKRPSSKCKRAASPYEVAADVIVKPSMAKKPRAADLLQIAHDNGDV</sequence>
<reference evidence="1" key="2">
    <citation type="submission" date="2013-04" db="UniProtKB">
        <authorList>
            <consortium name="EnsemblPlants"/>
        </authorList>
    </citation>
    <scope>IDENTIFICATION</scope>
</reference>